<feature type="transmembrane region" description="Helical" evidence="2">
    <location>
        <begin position="16"/>
        <end position="36"/>
    </location>
</feature>
<keyword evidence="2" id="KW-0472">Membrane</keyword>
<reference evidence="3 4" key="1">
    <citation type="submission" date="2023-04" db="EMBL/GenBank/DDBJ databases">
        <title>Draft genome sequence of Saccharopolyspora sp. TS4A08 isolated from sweet potato rhizospheric soil.</title>
        <authorList>
            <person name="Suksaard P."/>
            <person name="Duangmal K."/>
        </authorList>
    </citation>
    <scope>NUCLEOTIDE SEQUENCE [LARGE SCALE GENOMIC DNA]</scope>
    <source>
        <strain evidence="3 4">TS4A08</strain>
    </source>
</reference>
<comment type="caution">
    <text evidence="3">The sequence shown here is derived from an EMBL/GenBank/DDBJ whole genome shotgun (WGS) entry which is preliminary data.</text>
</comment>
<dbReference type="Gene3D" id="1.10.287.1490">
    <property type="match status" value="1"/>
</dbReference>
<feature type="coiled-coil region" evidence="1">
    <location>
        <begin position="125"/>
        <end position="173"/>
    </location>
</feature>
<evidence type="ECO:0000256" key="1">
    <source>
        <dbReference type="SAM" id="Coils"/>
    </source>
</evidence>
<dbReference type="RefSeq" id="WP_281457178.1">
    <property type="nucleotide sequence ID" value="NZ_JASAOF010000013.1"/>
</dbReference>
<proteinExistence type="predicted"/>
<evidence type="ECO:0000313" key="3">
    <source>
        <dbReference type="EMBL" id="MDI2030883.1"/>
    </source>
</evidence>
<protein>
    <submittedName>
        <fullName evidence="3">Uncharacterized protein</fullName>
    </submittedName>
</protein>
<accession>A0ABT6PSD0</accession>
<dbReference type="EMBL" id="JASAOF010000013">
    <property type="protein sequence ID" value="MDI2030883.1"/>
    <property type="molecule type" value="Genomic_DNA"/>
</dbReference>
<gene>
    <name evidence="3" type="ORF">QFW96_19785</name>
</gene>
<evidence type="ECO:0000256" key="2">
    <source>
        <dbReference type="SAM" id="Phobius"/>
    </source>
</evidence>
<keyword evidence="2" id="KW-1133">Transmembrane helix</keyword>
<keyword evidence="2" id="KW-0812">Transmembrane</keyword>
<keyword evidence="4" id="KW-1185">Reference proteome</keyword>
<dbReference type="Proteomes" id="UP001237595">
    <property type="component" value="Unassembled WGS sequence"/>
</dbReference>
<evidence type="ECO:0000313" key="4">
    <source>
        <dbReference type="Proteomes" id="UP001237595"/>
    </source>
</evidence>
<sequence>MDDLAGGSGGKRSMRILLIGGAVVYLVTMGLLQYNFSRMHSQLDSVTSNLDRTNQQLSALGNLEMLRAEMSELDRNIVAMRDLMGPFPDMAQSVGALNGQIASLSRTIVMLQSDTAGLPSVAASIRQMSAELRSITARMDEMNHNVSGTSGNVADMEAQVGAMQRALGELQADVSDMDQRLKFLPKAPG</sequence>
<name>A0ABT6PSD0_9PSEU</name>
<keyword evidence="1" id="KW-0175">Coiled coil</keyword>
<organism evidence="3 4">
    <name type="scientific">Saccharopolyspora ipomoeae</name>
    <dbReference type="NCBI Taxonomy" id="3042027"/>
    <lineage>
        <taxon>Bacteria</taxon>
        <taxon>Bacillati</taxon>
        <taxon>Actinomycetota</taxon>
        <taxon>Actinomycetes</taxon>
        <taxon>Pseudonocardiales</taxon>
        <taxon>Pseudonocardiaceae</taxon>
        <taxon>Saccharopolyspora</taxon>
    </lineage>
</organism>